<gene>
    <name evidence="1" type="ORF">SAMN05444412_12721</name>
</gene>
<dbReference type="Proteomes" id="UP000199663">
    <property type="component" value="Unassembled WGS sequence"/>
</dbReference>
<reference evidence="1 2" key="1">
    <citation type="submission" date="2016-10" db="EMBL/GenBank/DDBJ databases">
        <authorList>
            <person name="Varghese N."/>
            <person name="Submissions S."/>
        </authorList>
    </citation>
    <scope>NUCLEOTIDE SEQUENCE [LARGE SCALE GENOMIC DNA]</scope>
    <source>
        <strain evidence="1 2">DSM 17997</strain>
    </source>
</reference>
<dbReference type="EMBL" id="FNQC01000027">
    <property type="protein sequence ID" value="SDZ57006.1"/>
    <property type="molecule type" value="Genomic_DNA"/>
</dbReference>
<comment type="caution">
    <text evidence="1">The sequence shown here is derived from an EMBL/GenBank/DDBJ whole genome shotgun (WGS) entry which is preliminary data.</text>
</comment>
<keyword evidence="2" id="KW-1185">Reference proteome</keyword>
<name>A0A1H3U3G0_9BACT</name>
<evidence type="ECO:0000313" key="1">
    <source>
        <dbReference type="EMBL" id="SDZ57006.1"/>
    </source>
</evidence>
<proteinExistence type="predicted"/>
<organism evidence="1 2">
    <name type="scientific">Rhodonellum ikkaensis</name>
    <dbReference type="NCBI Taxonomy" id="336829"/>
    <lineage>
        <taxon>Bacteria</taxon>
        <taxon>Pseudomonadati</taxon>
        <taxon>Bacteroidota</taxon>
        <taxon>Cytophagia</taxon>
        <taxon>Cytophagales</taxon>
        <taxon>Cytophagaceae</taxon>
        <taxon>Rhodonellum</taxon>
    </lineage>
</organism>
<protein>
    <submittedName>
        <fullName evidence="1">Uncharacterized protein</fullName>
    </submittedName>
</protein>
<accession>A0A1H3U3G0</accession>
<evidence type="ECO:0000313" key="2">
    <source>
        <dbReference type="Proteomes" id="UP000199663"/>
    </source>
</evidence>
<sequence>MVVMNPFEALVDLLKKLLETIKIAGDPTEESKILFEMLENALRQGLLGDFIDALLPSGKSLEDVLRSMLIDHGRQQLRAFVLSWVDLQRPVGELLAAVDAVQQAALDEVCQTLYETVGRKMTQPEITTAKLIYGKTFDYDTIYFSDAGVANTVIFGVQDYFNNNPNSRAFVTFKLVNHDLADGPLSDPTMVHELCHVWQYQTVGPIYLIEAIHAQTLGAGYNYGYTNGVNGNGGDVSLQNAIANNPGLTTAEVFALFNREQQASIIEHYYYRKHVLNLPPSDYAAWQPFQNLVYTP</sequence>